<reference evidence="1 2" key="1">
    <citation type="journal article" date="2002" name="Proc. Natl. Acad. Sci. U.S.A.">
        <title>Genome sequence of the hyperthermophilic crenarchaeon Pyrobaculum aerophilum.</title>
        <authorList>
            <person name="Fitz-Gibbon S.T."/>
            <person name="Ladner H."/>
            <person name="Kim U.J."/>
            <person name="Stetter K.O."/>
            <person name="Simon M.I."/>
            <person name="Miller J.H."/>
        </authorList>
    </citation>
    <scope>NUCLEOTIDE SEQUENCE [LARGE SCALE GENOMIC DNA]</scope>
    <source>
        <strain evidence="2">ATCC 51768 / DSM 7523 / JCM 9630 / CIP 104966 / NBRC 100827 / IM2</strain>
    </source>
</reference>
<gene>
    <name evidence="1" type="ordered locus">PAE1605</name>
</gene>
<dbReference type="Proteomes" id="UP000002439">
    <property type="component" value="Chromosome"/>
</dbReference>
<protein>
    <submittedName>
        <fullName evidence="1">PaREP2b</fullName>
    </submittedName>
</protein>
<dbReference type="AlphaFoldDB" id="Q8ZWV4"/>
<evidence type="ECO:0000313" key="2">
    <source>
        <dbReference type="Proteomes" id="UP000002439"/>
    </source>
</evidence>
<dbReference type="HOGENOM" id="CLU_3227962_0_0_2"/>
<name>Q8ZWV4_PYRAE</name>
<dbReference type="InParanoid" id="Q8ZWV4"/>
<dbReference type="STRING" id="178306.PAE1605"/>
<sequence length="43" mass="4448">MAKNYSPFSAAPERLASMLSAMGASVEAKERVGAGTCDSQLTL</sequence>
<dbReference type="EnsemblBacteria" id="AAL63595">
    <property type="protein sequence ID" value="AAL63595"/>
    <property type="gene ID" value="PAE1605"/>
</dbReference>
<proteinExistence type="predicted"/>
<dbReference type="PATRIC" id="fig|178306.9.peg.1184"/>
<keyword evidence="2" id="KW-1185">Reference proteome</keyword>
<organism evidence="1 2">
    <name type="scientific">Pyrobaculum aerophilum (strain ATCC 51768 / DSM 7523 / JCM 9630 / CIP 104966 / NBRC 100827 / IM2)</name>
    <dbReference type="NCBI Taxonomy" id="178306"/>
    <lineage>
        <taxon>Archaea</taxon>
        <taxon>Thermoproteota</taxon>
        <taxon>Thermoprotei</taxon>
        <taxon>Thermoproteales</taxon>
        <taxon>Thermoproteaceae</taxon>
        <taxon>Pyrobaculum</taxon>
    </lineage>
</organism>
<dbReference type="EMBL" id="AE009441">
    <property type="protein sequence ID" value="AAL63595.1"/>
    <property type="molecule type" value="Genomic_DNA"/>
</dbReference>
<evidence type="ECO:0000313" key="1">
    <source>
        <dbReference type="EMBL" id="AAL63595.1"/>
    </source>
</evidence>
<dbReference type="KEGG" id="pai:PAE1605"/>
<accession>Q8ZWV4</accession>